<keyword evidence="11" id="KW-0325">Glycoprotein</keyword>
<dbReference type="GO" id="GO:0048589">
    <property type="term" value="P:developmental growth"/>
    <property type="evidence" value="ECO:0007669"/>
    <property type="project" value="UniProtKB-ARBA"/>
</dbReference>
<dbReference type="PRINTS" id="PR00205">
    <property type="entry name" value="CADHERIN"/>
</dbReference>
<sequence length="488" mass="53327">MCPLCSGCNRPGRIRVTIILRDVNDMAPEFVTPNETVVEENTPVNTVVMAVKAGDRDEGRNSYIEYSLAPVPGNRFALGPVDGLLRIVAPLDREDRANYSLVVTARDRGNPPNAHTLTISLRVADENDNSPIFDPKQYSASVPENASIGLSVLQVSATDADDSLNGRVRYTIVAGDKNRDFSISEDTGIIRVAKNLNYERRNHYLLTVQAEDSGADVRYDSATVTISIMDINDNAPVFLDSPYLVYVMENMAALPAPIATVTAFDADNPPYNRVNYLVKEGDKSMFSVNATSGQISLLRALDREERDQYTLTVVAMDTGKYCATVLLYLSVCIKTPLTIVPSPSLQHIYLTIIFSLSVLLFVSIISTCQLPSVIKTFMQLQYHTALFFSSSSSLSFSSPYSISLFGSPGLRPSLPRPGEGVGRCKGRLDTQINKADVSEPCNNSLDDTAVVWARGDTFCLHAKTSDDDLFSPSLPVSPSSVYQGSLLF</sequence>
<dbReference type="SUPFAM" id="SSF49313">
    <property type="entry name" value="Cadherin-like"/>
    <property type="match status" value="3"/>
</dbReference>
<dbReference type="PROSITE" id="PS50268">
    <property type="entry name" value="CADHERIN_2"/>
    <property type="match status" value="3"/>
</dbReference>
<proteinExistence type="predicted"/>
<evidence type="ECO:0000256" key="7">
    <source>
        <dbReference type="ARBA" id="ARBA00022889"/>
    </source>
</evidence>
<evidence type="ECO:0000256" key="12">
    <source>
        <dbReference type="PROSITE-ProRule" id="PRU00043"/>
    </source>
</evidence>
<evidence type="ECO:0000256" key="11">
    <source>
        <dbReference type="ARBA" id="ARBA00023180"/>
    </source>
</evidence>
<evidence type="ECO:0000256" key="6">
    <source>
        <dbReference type="ARBA" id="ARBA00022837"/>
    </source>
</evidence>
<dbReference type="InterPro" id="IPR050971">
    <property type="entry name" value="Cadherin-domain_protein"/>
</dbReference>
<dbReference type="GO" id="GO:0005886">
    <property type="term" value="C:plasma membrane"/>
    <property type="evidence" value="ECO:0007669"/>
    <property type="project" value="InterPro"/>
</dbReference>
<accession>A0A0P4WB89</accession>
<evidence type="ECO:0000313" key="14">
    <source>
        <dbReference type="EMBL" id="JAI63513.1"/>
    </source>
</evidence>
<keyword evidence="9" id="KW-0472">Membrane</keyword>
<evidence type="ECO:0000256" key="1">
    <source>
        <dbReference type="ARBA" id="ARBA00004167"/>
    </source>
</evidence>
<dbReference type="GO" id="GO:0008104">
    <property type="term" value="P:intracellular protein localization"/>
    <property type="evidence" value="ECO:0007669"/>
    <property type="project" value="UniProtKB-ARBA"/>
</dbReference>
<dbReference type="InterPro" id="IPR015919">
    <property type="entry name" value="Cadherin-like_sf"/>
</dbReference>
<evidence type="ECO:0000256" key="4">
    <source>
        <dbReference type="ARBA" id="ARBA00022729"/>
    </source>
</evidence>
<dbReference type="GO" id="GO:0001736">
    <property type="term" value="P:establishment of planar polarity"/>
    <property type="evidence" value="ECO:0007669"/>
    <property type="project" value="UniProtKB-ARBA"/>
</dbReference>
<dbReference type="PANTHER" id="PTHR24025:SF23">
    <property type="entry name" value="NEURAL-CADHERIN"/>
    <property type="match status" value="1"/>
</dbReference>
<dbReference type="GO" id="GO:0007156">
    <property type="term" value="P:homophilic cell adhesion via plasma membrane adhesion molecules"/>
    <property type="evidence" value="ECO:0007669"/>
    <property type="project" value="InterPro"/>
</dbReference>
<dbReference type="PROSITE" id="PS00232">
    <property type="entry name" value="CADHERIN_1"/>
    <property type="match status" value="2"/>
</dbReference>
<dbReference type="InterPro" id="IPR020894">
    <property type="entry name" value="Cadherin_CS"/>
</dbReference>
<evidence type="ECO:0000256" key="5">
    <source>
        <dbReference type="ARBA" id="ARBA00022737"/>
    </source>
</evidence>
<feature type="domain" description="Cadherin" evidence="13">
    <location>
        <begin position="134"/>
        <end position="238"/>
    </location>
</feature>
<keyword evidence="4" id="KW-0732">Signal</keyword>
<dbReference type="Gene3D" id="2.60.40.60">
    <property type="entry name" value="Cadherins"/>
    <property type="match status" value="3"/>
</dbReference>
<keyword evidence="3" id="KW-0812">Transmembrane</keyword>
<keyword evidence="8" id="KW-1133">Transmembrane helix</keyword>
<dbReference type="PANTHER" id="PTHR24025">
    <property type="entry name" value="DESMOGLEIN FAMILY MEMBER"/>
    <property type="match status" value="1"/>
</dbReference>
<evidence type="ECO:0000256" key="9">
    <source>
        <dbReference type="ARBA" id="ARBA00023136"/>
    </source>
</evidence>
<dbReference type="FunFam" id="2.60.40.60:FF:000033">
    <property type="entry name" value="FAT atypical cadherin 1"/>
    <property type="match status" value="2"/>
</dbReference>
<dbReference type="Pfam" id="PF00028">
    <property type="entry name" value="Cadherin"/>
    <property type="match status" value="3"/>
</dbReference>
<dbReference type="AlphaFoldDB" id="A0A0P4WB89"/>
<dbReference type="InterPro" id="IPR002126">
    <property type="entry name" value="Cadherin-like_dom"/>
</dbReference>
<dbReference type="EMBL" id="GDRN01072721">
    <property type="protein sequence ID" value="JAI63513.1"/>
    <property type="molecule type" value="Transcribed_RNA"/>
</dbReference>
<protein>
    <recommendedName>
        <fullName evidence="13">Cadherin domain-containing protein</fullName>
    </recommendedName>
</protein>
<evidence type="ECO:0000256" key="8">
    <source>
        <dbReference type="ARBA" id="ARBA00022989"/>
    </source>
</evidence>
<keyword evidence="2" id="KW-0245">EGF-like domain</keyword>
<feature type="domain" description="Cadherin" evidence="13">
    <location>
        <begin position="239"/>
        <end position="345"/>
    </location>
</feature>
<feature type="domain" description="Cadherin" evidence="13">
    <location>
        <begin position="30"/>
        <end position="133"/>
    </location>
</feature>
<evidence type="ECO:0000256" key="2">
    <source>
        <dbReference type="ARBA" id="ARBA00022536"/>
    </source>
</evidence>
<evidence type="ECO:0000259" key="13">
    <source>
        <dbReference type="PROSITE" id="PS50268"/>
    </source>
</evidence>
<keyword evidence="10" id="KW-1015">Disulfide bond</keyword>
<reference evidence="14" key="1">
    <citation type="submission" date="2015-09" db="EMBL/GenBank/DDBJ databases">
        <title>Scylla olivacea transcriptome.</title>
        <authorList>
            <person name="Ikhwanuddin M."/>
        </authorList>
    </citation>
    <scope>NUCLEOTIDE SEQUENCE</scope>
</reference>
<keyword evidence="5" id="KW-0677">Repeat</keyword>
<evidence type="ECO:0000256" key="10">
    <source>
        <dbReference type="ARBA" id="ARBA00023157"/>
    </source>
</evidence>
<keyword evidence="6 12" id="KW-0106">Calcium</keyword>
<comment type="subcellular location">
    <subcellularLocation>
        <location evidence="1">Membrane</location>
        <topology evidence="1">Single-pass membrane protein</topology>
    </subcellularLocation>
</comment>
<dbReference type="GO" id="GO:0007163">
    <property type="term" value="P:establishment or maintenance of cell polarity"/>
    <property type="evidence" value="ECO:0007669"/>
    <property type="project" value="UniProtKB-ARBA"/>
</dbReference>
<dbReference type="GO" id="GO:0005911">
    <property type="term" value="C:cell-cell junction"/>
    <property type="evidence" value="ECO:0007669"/>
    <property type="project" value="TreeGrafter"/>
</dbReference>
<name>A0A0P4WB89_SCYOL</name>
<dbReference type="GO" id="GO:0005509">
    <property type="term" value="F:calcium ion binding"/>
    <property type="evidence" value="ECO:0007669"/>
    <property type="project" value="UniProtKB-UniRule"/>
</dbReference>
<keyword evidence="7" id="KW-0130">Cell adhesion</keyword>
<dbReference type="FunFam" id="2.60.40.60:FF:000039">
    <property type="entry name" value="FAT atypical cadherin 3"/>
    <property type="match status" value="1"/>
</dbReference>
<dbReference type="GO" id="GO:0048513">
    <property type="term" value="P:animal organ development"/>
    <property type="evidence" value="ECO:0007669"/>
    <property type="project" value="UniProtKB-ARBA"/>
</dbReference>
<dbReference type="CDD" id="cd11304">
    <property type="entry name" value="Cadherin_repeat"/>
    <property type="match status" value="3"/>
</dbReference>
<dbReference type="SMART" id="SM00112">
    <property type="entry name" value="CA"/>
    <property type="match status" value="3"/>
</dbReference>
<evidence type="ECO:0000256" key="3">
    <source>
        <dbReference type="ARBA" id="ARBA00022692"/>
    </source>
</evidence>
<organism evidence="14">
    <name type="scientific">Scylla olivacea</name>
    <name type="common">Orange mud crab</name>
    <name type="synonym">Cancer olivacea</name>
    <dbReference type="NCBI Taxonomy" id="85551"/>
    <lineage>
        <taxon>Eukaryota</taxon>
        <taxon>Metazoa</taxon>
        <taxon>Ecdysozoa</taxon>
        <taxon>Arthropoda</taxon>
        <taxon>Crustacea</taxon>
        <taxon>Multicrustacea</taxon>
        <taxon>Malacostraca</taxon>
        <taxon>Eumalacostraca</taxon>
        <taxon>Eucarida</taxon>
        <taxon>Decapoda</taxon>
        <taxon>Pleocyemata</taxon>
        <taxon>Brachyura</taxon>
        <taxon>Eubrachyura</taxon>
        <taxon>Portunoidea</taxon>
        <taxon>Portunidae</taxon>
        <taxon>Portuninae</taxon>
        <taxon>Scylla</taxon>
    </lineage>
</organism>